<evidence type="ECO:0000313" key="13">
    <source>
        <dbReference type="Proteomes" id="UP001445335"/>
    </source>
</evidence>
<evidence type="ECO:0000256" key="9">
    <source>
        <dbReference type="ARBA" id="ARBA00023295"/>
    </source>
</evidence>
<dbReference type="Pfam" id="PF01149">
    <property type="entry name" value="Fapy_DNA_glyco"/>
    <property type="match status" value="1"/>
</dbReference>
<dbReference type="Proteomes" id="UP001445335">
    <property type="component" value="Unassembled WGS sequence"/>
</dbReference>
<dbReference type="Gene3D" id="3.20.190.10">
    <property type="entry name" value="MutM-like, N-terminal"/>
    <property type="match status" value="1"/>
</dbReference>
<dbReference type="SUPFAM" id="SSF81624">
    <property type="entry name" value="N-terminal domain of MutM-like DNA repair proteins"/>
    <property type="match status" value="1"/>
</dbReference>
<dbReference type="SMART" id="SM00898">
    <property type="entry name" value="Fapy_DNA_glyco"/>
    <property type="match status" value="1"/>
</dbReference>
<dbReference type="GO" id="GO:0008534">
    <property type="term" value="F:oxidized purine nucleobase lesion DNA N-glycosylase activity"/>
    <property type="evidence" value="ECO:0007669"/>
    <property type="project" value="UniProtKB-EC"/>
</dbReference>
<dbReference type="SUPFAM" id="SSF46946">
    <property type="entry name" value="S13-like H2TH domain"/>
    <property type="match status" value="1"/>
</dbReference>
<dbReference type="GO" id="GO:0003906">
    <property type="term" value="F:DNA-(apurinic or apyrimidinic site) endonuclease activity"/>
    <property type="evidence" value="ECO:0007669"/>
    <property type="project" value="InterPro"/>
</dbReference>
<feature type="region of interest" description="Disordered" evidence="10">
    <location>
        <begin position="280"/>
        <end position="347"/>
    </location>
</feature>
<dbReference type="PROSITE" id="PS51068">
    <property type="entry name" value="FPG_CAT"/>
    <property type="match status" value="1"/>
</dbReference>
<dbReference type="AlphaFoldDB" id="A0AAW1QYT4"/>
<dbReference type="Gene3D" id="1.10.8.50">
    <property type="match status" value="1"/>
</dbReference>
<dbReference type="Pfam" id="PF06831">
    <property type="entry name" value="H2TH"/>
    <property type="match status" value="1"/>
</dbReference>
<keyword evidence="9" id="KW-0326">Glycosidase</keyword>
<evidence type="ECO:0000313" key="12">
    <source>
        <dbReference type="EMBL" id="KAK9826770.1"/>
    </source>
</evidence>
<keyword evidence="6" id="KW-0234">DNA repair</keyword>
<evidence type="ECO:0000256" key="1">
    <source>
        <dbReference type="ARBA" id="ARBA00001668"/>
    </source>
</evidence>
<dbReference type="EMBL" id="JALJOU010000063">
    <property type="protein sequence ID" value="KAK9826770.1"/>
    <property type="molecule type" value="Genomic_DNA"/>
</dbReference>
<keyword evidence="3" id="KW-0227">DNA damage</keyword>
<dbReference type="GO" id="GO:0016829">
    <property type="term" value="F:lyase activity"/>
    <property type="evidence" value="ECO:0007669"/>
    <property type="project" value="UniProtKB-KW"/>
</dbReference>
<dbReference type="PANTHER" id="PTHR22993">
    <property type="entry name" value="FORMAMIDOPYRIMIDINE-DNA GLYCOSYLASE"/>
    <property type="match status" value="1"/>
</dbReference>
<dbReference type="CDD" id="cd08972">
    <property type="entry name" value="PF_Nei_N"/>
    <property type="match status" value="1"/>
</dbReference>
<keyword evidence="13" id="KW-1185">Reference proteome</keyword>
<proteinExistence type="inferred from homology"/>
<evidence type="ECO:0000256" key="6">
    <source>
        <dbReference type="ARBA" id="ARBA00023204"/>
    </source>
</evidence>
<dbReference type="FunFam" id="1.10.8.50:FF:000009">
    <property type="entry name" value="Formamidopyrimidine-DNA glycosylase"/>
    <property type="match status" value="1"/>
</dbReference>
<evidence type="ECO:0000256" key="5">
    <source>
        <dbReference type="ARBA" id="ARBA00023125"/>
    </source>
</evidence>
<keyword evidence="5" id="KW-0238">DNA-binding</keyword>
<evidence type="ECO:0000256" key="2">
    <source>
        <dbReference type="ARBA" id="ARBA00009409"/>
    </source>
</evidence>
<feature type="domain" description="Formamidopyrimidine-DNA glycosylase catalytic" evidence="11">
    <location>
        <begin position="2"/>
        <end position="132"/>
    </location>
</feature>
<dbReference type="GO" id="GO:0003684">
    <property type="term" value="F:damaged DNA binding"/>
    <property type="evidence" value="ECO:0007669"/>
    <property type="project" value="InterPro"/>
</dbReference>
<comment type="similarity">
    <text evidence="2">Belongs to the FPG family.</text>
</comment>
<feature type="compositionally biased region" description="Acidic residues" evidence="10">
    <location>
        <begin position="325"/>
        <end position="347"/>
    </location>
</feature>
<comment type="catalytic activity">
    <reaction evidence="1">
        <text>Hydrolysis of DNA containing ring-opened 7-methylguanine residues, releasing 2,6-diamino-4-hydroxy-5-(N-methyl)formamidopyrimidine.</text>
        <dbReference type="EC" id="3.2.2.23"/>
    </reaction>
</comment>
<keyword evidence="4" id="KW-0378">Hydrolase</keyword>
<dbReference type="GO" id="GO:0006284">
    <property type="term" value="P:base-excision repair"/>
    <property type="evidence" value="ECO:0007669"/>
    <property type="project" value="InterPro"/>
</dbReference>
<dbReference type="GO" id="GO:0008270">
    <property type="term" value="F:zinc ion binding"/>
    <property type="evidence" value="ECO:0007669"/>
    <property type="project" value="InterPro"/>
</dbReference>
<comment type="caution">
    <text evidence="12">The sequence shown here is derived from an EMBL/GenBank/DDBJ whole genome shotgun (WGS) entry which is preliminary data.</text>
</comment>
<dbReference type="InterPro" id="IPR012319">
    <property type="entry name" value="FPG_cat"/>
</dbReference>
<dbReference type="PANTHER" id="PTHR22993:SF9">
    <property type="entry name" value="FORMAMIDOPYRIMIDINE-DNA GLYCOSYLASE"/>
    <property type="match status" value="1"/>
</dbReference>
<sequence length="347" mass="37688">MPELPEVEAARQLLHDFCRGKRVEKAVCADDDKVIQGVSPADLQKALQGKTIKDALRKGKNLWLEFHEGPPALMSGRFHLGMTGSLAVKGIPRVQYVNATNANDEWPPKYWKITLEMEGGVHAAFCDPRRFGRVKQSADVAAELAHLGFDPLLSMPALDAFAAMLAKERRGIKALLLDQAFSAGVGNWVADEVLYQARIHPEQKASTLTAEQASALHEQLQGVLQVAVKAGADSEKYPPGWLFHQKWTAGRGKGPAPTLDGHRIEVAKVAGRTTAFVPDLQKLPAGAQSAGRKAATKKAPEGEAPSAMPARARKAPGKRRKPEEREDDEDEADAEGQEEEEDCSVTT</sequence>
<dbReference type="SMART" id="SM01232">
    <property type="entry name" value="H2TH"/>
    <property type="match status" value="1"/>
</dbReference>
<dbReference type="InterPro" id="IPR010979">
    <property type="entry name" value="Ribosomal_uS13-like_H2TH"/>
</dbReference>
<evidence type="ECO:0000256" key="3">
    <source>
        <dbReference type="ARBA" id="ARBA00022763"/>
    </source>
</evidence>
<gene>
    <name evidence="12" type="ORF">WJX81_007673</name>
</gene>
<keyword evidence="7" id="KW-0456">Lyase</keyword>
<name>A0AAW1QYT4_9CHLO</name>
<organism evidence="12 13">
    <name type="scientific">Elliptochloris bilobata</name>
    <dbReference type="NCBI Taxonomy" id="381761"/>
    <lineage>
        <taxon>Eukaryota</taxon>
        <taxon>Viridiplantae</taxon>
        <taxon>Chlorophyta</taxon>
        <taxon>core chlorophytes</taxon>
        <taxon>Trebouxiophyceae</taxon>
        <taxon>Trebouxiophyceae incertae sedis</taxon>
        <taxon>Elliptochloris clade</taxon>
        <taxon>Elliptochloris</taxon>
    </lineage>
</organism>
<accession>A0AAW1QYT4</accession>
<dbReference type="GO" id="GO:0005634">
    <property type="term" value="C:nucleus"/>
    <property type="evidence" value="ECO:0007669"/>
    <property type="project" value="TreeGrafter"/>
</dbReference>
<feature type="compositionally biased region" description="Basic residues" evidence="10">
    <location>
        <begin position="311"/>
        <end position="320"/>
    </location>
</feature>
<protein>
    <recommendedName>
        <fullName evidence="11">Formamidopyrimidine-DNA glycosylase catalytic domain-containing protein</fullName>
    </recommendedName>
</protein>
<reference evidence="12 13" key="1">
    <citation type="journal article" date="2024" name="Nat. Commun.">
        <title>Phylogenomics reveals the evolutionary origins of lichenization in chlorophyte algae.</title>
        <authorList>
            <person name="Puginier C."/>
            <person name="Libourel C."/>
            <person name="Otte J."/>
            <person name="Skaloud P."/>
            <person name="Haon M."/>
            <person name="Grisel S."/>
            <person name="Petersen M."/>
            <person name="Berrin J.G."/>
            <person name="Delaux P.M."/>
            <person name="Dal Grande F."/>
            <person name="Keller J."/>
        </authorList>
    </citation>
    <scope>NUCLEOTIDE SEQUENCE [LARGE SCALE GENOMIC DNA]</scope>
    <source>
        <strain evidence="12 13">SAG 245.80</strain>
    </source>
</reference>
<dbReference type="InterPro" id="IPR035937">
    <property type="entry name" value="FPG_N"/>
</dbReference>
<keyword evidence="8" id="KW-0511">Multifunctional enzyme</keyword>
<evidence type="ECO:0000256" key="4">
    <source>
        <dbReference type="ARBA" id="ARBA00022801"/>
    </source>
</evidence>
<evidence type="ECO:0000256" key="10">
    <source>
        <dbReference type="SAM" id="MobiDB-lite"/>
    </source>
</evidence>
<dbReference type="InterPro" id="IPR015886">
    <property type="entry name" value="H2TH_FPG"/>
</dbReference>
<evidence type="ECO:0000259" key="11">
    <source>
        <dbReference type="PROSITE" id="PS51068"/>
    </source>
</evidence>
<evidence type="ECO:0000256" key="7">
    <source>
        <dbReference type="ARBA" id="ARBA00023239"/>
    </source>
</evidence>
<evidence type="ECO:0000256" key="8">
    <source>
        <dbReference type="ARBA" id="ARBA00023268"/>
    </source>
</evidence>